<dbReference type="InterPro" id="IPR001005">
    <property type="entry name" value="SANT/Myb"/>
</dbReference>
<keyword evidence="2" id="KW-0677">Repeat</keyword>
<feature type="domain" description="Myb-like" evidence="9">
    <location>
        <begin position="85"/>
        <end position="135"/>
    </location>
</feature>
<dbReference type="FunFam" id="1.10.10.60:FF:000001">
    <property type="entry name" value="MYB-related transcription factor"/>
    <property type="match status" value="1"/>
</dbReference>
<dbReference type="EMBL" id="MJEQ01037183">
    <property type="protein sequence ID" value="OIT08610.1"/>
    <property type="molecule type" value="Genomic_DNA"/>
</dbReference>
<evidence type="ECO:0000256" key="3">
    <source>
        <dbReference type="ARBA" id="ARBA00023015"/>
    </source>
</evidence>
<dbReference type="GO" id="GO:0040008">
    <property type="term" value="P:regulation of growth"/>
    <property type="evidence" value="ECO:0007669"/>
    <property type="project" value="UniProtKB-ARBA"/>
</dbReference>
<dbReference type="PANTHER" id="PTHR47995">
    <property type="entry name" value="TRANSCRIPTION FACTOR MYB33-RELATED"/>
    <property type="match status" value="1"/>
</dbReference>
<feature type="compositionally biased region" description="Polar residues" evidence="8">
    <location>
        <begin position="294"/>
        <end position="312"/>
    </location>
</feature>
<feature type="region of interest" description="Disordered" evidence="8">
    <location>
        <begin position="1"/>
        <end position="39"/>
    </location>
</feature>
<dbReference type="Gramene" id="OIT08610">
    <property type="protein sequence ID" value="OIT08610"/>
    <property type="gene ID" value="A4A49_06981"/>
</dbReference>
<keyword evidence="3" id="KW-0805">Transcription regulation</keyword>
<dbReference type="GO" id="GO:0045893">
    <property type="term" value="P:positive regulation of DNA-templated transcription"/>
    <property type="evidence" value="ECO:0007669"/>
    <property type="project" value="UniProtKB-ARBA"/>
</dbReference>
<keyword evidence="7" id="KW-0539">Nucleus</keyword>
<dbReference type="SMART" id="SM00717">
    <property type="entry name" value="SANT"/>
    <property type="match status" value="2"/>
</dbReference>
<dbReference type="InterPro" id="IPR009057">
    <property type="entry name" value="Homeodomain-like_sf"/>
</dbReference>
<keyword evidence="6" id="KW-0804">Transcription</keyword>
<dbReference type="PROSITE" id="PS50090">
    <property type="entry name" value="MYB_LIKE"/>
    <property type="match status" value="2"/>
</dbReference>
<evidence type="ECO:0000256" key="2">
    <source>
        <dbReference type="ARBA" id="ARBA00022737"/>
    </source>
</evidence>
<dbReference type="Pfam" id="PF00249">
    <property type="entry name" value="Myb_DNA-binding"/>
    <property type="match status" value="2"/>
</dbReference>
<feature type="compositionally biased region" description="Polar residues" evidence="8">
    <location>
        <begin position="1"/>
        <end position="11"/>
    </location>
</feature>
<dbReference type="GeneID" id="109230945"/>
<gene>
    <name evidence="11" type="primary">GAM1_4</name>
    <name evidence="11" type="ORF">A4A49_06981</name>
</gene>
<evidence type="ECO:0000256" key="4">
    <source>
        <dbReference type="ARBA" id="ARBA00023125"/>
    </source>
</evidence>
<dbReference type="GO" id="GO:0010597">
    <property type="term" value="P:green leaf volatile biosynthetic process"/>
    <property type="evidence" value="ECO:0007669"/>
    <property type="project" value="UniProtKB-ARBA"/>
</dbReference>
<dbReference type="FunFam" id="1.10.10.60:FF:000119">
    <property type="entry name" value="Transcription factor GAMYB"/>
    <property type="match status" value="1"/>
</dbReference>
<dbReference type="KEGG" id="nau:109230945"/>
<keyword evidence="5" id="KW-0010">Activator</keyword>
<dbReference type="OMA" id="GEDTCCG"/>
<proteinExistence type="predicted"/>
<comment type="subcellular location">
    <subcellularLocation>
        <location evidence="1">Nucleus</location>
    </subcellularLocation>
</comment>
<feature type="domain" description="Myb-like" evidence="9">
    <location>
        <begin position="32"/>
        <end position="84"/>
    </location>
</feature>
<dbReference type="AlphaFoldDB" id="A0A1J6IV50"/>
<evidence type="ECO:0000256" key="5">
    <source>
        <dbReference type="ARBA" id="ARBA00023159"/>
    </source>
</evidence>
<feature type="domain" description="HTH myb-type" evidence="10">
    <location>
        <begin position="85"/>
        <end position="139"/>
    </location>
</feature>
<sequence length="450" mass="48832">MSITIETNDMMTSKVDVDSPDEATGGVNAGGSEPLKKGPWTSAEDAILMDYVMKHGEGNWNAVQKQSGLARCGKSCRLRWANHLRPDLKKGAFTPEEERQIVELHAKMGNKWARMAAELPGRTDNEIKNYWNTRIKRHQRAGLPVYPPDICFLASQNKQNEELSAFSSADAQNPDVSGTNNFDIPAVEFKNLELNRPLYPPPLFEIPSNSLLDITVSSFLAQGHSPPYNSTSFLSTMHPSKRIRGSESVFFGSNGGSLLGQPLGFSSYNNHNVTYDDHRPFSSIVIPGSHAPLNGNSSSSEELPSLQNQTANWGPPSSPFPSLESVDTLIQSPPAGHSESGSDLSPRNSGLLDAMLYGSQTMKASTHNSHQENETFGDAVDNYYGDPLSPLSHFTASAFSEYAPIDGSSLHEFPSLATMPGCKVKQENVATSSGQACGRDSCAWDAMSAM</sequence>
<feature type="domain" description="HTH myb-type" evidence="10">
    <location>
        <begin position="32"/>
        <end position="84"/>
    </location>
</feature>
<evidence type="ECO:0000256" key="8">
    <source>
        <dbReference type="SAM" id="MobiDB-lite"/>
    </source>
</evidence>
<keyword evidence="4" id="KW-0238">DNA-binding</keyword>
<dbReference type="Gene3D" id="1.10.10.60">
    <property type="entry name" value="Homeodomain-like"/>
    <property type="match status" value="2"/>
</dbReference>
<dbReference type="GO" id="GO:0048235">
    <property type="term" value="P:pollen sperm cell differentiation"/>
    <property type="evidence" value="ECO:0007669"/>
    <property type="project" value="UniProtKB-ARBA"/>
</dbReference>
<dbReference type="OrthoDB" id="2143914at2759"/>
<evidence type="ECO:0000256" key="1">
    <source>
        <dbReference type="ARBA" id="ARBA00004123"/>
    </source>
</evidence>
<comment type="caution">
    <text evidence="11">The sequence shown here is derived from an EMBL/GenBank/DDBJ whole genome shotgun (WGS) entry which is preliminary data.</text>
</comment>
<name>A0A1J6IV50_NICAT</name>
<protein>
    <submittedName>
        <fullName evidence="11">Transcription factor gamyb</fullName>
    </submittedName>
</protein>
<evidence type="ECO:0000313" key="12">
    <source>
        <dbReference type="Proteomes" id="UP000187609"/>
    </source>
</evidence>
<reference evidence="11" key="1">
    <citation type="submission" date="2016-11" db="EMBL/GenBank/DDBJ databases">
        <title>The genome of Nicotiana attenuata.</title>
        <authorList>
            <person name="Xu S."/>
            <person name="Brockmoeller T."/>
            <person name="Gaquerel E."/>
            <person name="Navarro A."/>
            <person name="Kuhl H."/>
            <person name="Gase K."/>
            <person name="Ling Z."/>
            <person name="Zhou W."/>
            <person name="Kreitzer C."/>
            <person name="Stanke M."/>
            <person name="Tang H."/>
            <person name="Lyons E."/>
            <person name="Pandey P."/>
            <person name="Pandey S.P."/>
            <person name="Timmermann B."/>
            <person name="Baldwin I.T."/>
        </authorList>
    </citation>
    <scope>NUCLEOTIDE SEQUENCE [LARGE SCALE GENOMIC DNA]</scope>
    <source>
        <strain evidence="11">UT</strain>
    </source>
</reference>
<organism evidence="11 12">
    <name type="scientific">Nicotiana attenuata</name>
    <name type="common">Coyote tobacco</name>
    <dbReference type="NCBI Taxonomy" id="49451"/>
    <lineage>
        <taxon>Eukaryota</taxon>
        <taxon>Viridiplantae</taxon>
        <taxon>Streptophyta</taxon>
        <taxon>Embryophyta</taxon>
        <taxon>Tracheophyta</taxon>
        <taxon>Spermatophyta</taxon>
        <taxon>Magnoliopsida</taxon>
        <taxon>eudicotyledons</taxon>
        <taxon>Gunneridae</taxon>
        <taxon>Pentapetalae</taxon>
        <taxon>asterids</taxon>
        <taxon>lamiids</taxon>
        <taxon>Solanales</taxon>
        <taxon>Solanaceae</taxon>
        <taxon>Nicotianoideae</taxon>
        <taxon>Nicotianeae</taxon>
        <taxon>Nicotiana</taxon>
    </lineage>
</organism>
<dbReference type="SUPFAM" id="SSF46689">
    <property type="entry name" value="Homeodomain-like"/>
    <property type="match status" value="1"/>
</dbReference>
<dbReference type="PROSITE" id="PS51294">
    <property type="entry name" value="HTH_MYB"/>
    <property type="match status" value="2"/>
</dbReference>
<keyword evidence="12" id="KW-1185">Reference proteome</keyword>
<feature type="region of interest" description="Disordered" evidence="8">
    <location>
        <begin position="292"/>
        <end position="350"/>
    </location>
</feature>
<evidence type="ECO:0000259" key="10">
    <source>
        <dbReference type="PROSITE" id="PS51294"/>
    </source>
</evidence>
<feature type="compositionally biased region" description="Polar residues" evidence="8">
    <location>
        <begin position="339"/>
        <end position="348"/>
    </location>
</feature>
<evidence type="ECO:0000256" key="7">
    <source>
        <dbReference type="ARBA" id="ARBA00023242"/>
    </source>
</evidence>
<dbReference type="InterPro" id="IPR017930">
    <property type="entry name" value="Myb_dom"/>
</dbReference>
<evidence type="ECO:0000256" key="6">
    <source>
        <dbReference type="ARBA" id="ARBA00023163"/>
    </source>
</evidence>
<dbReference type="SMR" id="A0A1J6IV50"/>
<evidence type="ECO:0000259" key="9">
    <source>
        <dbReference type="PROSITE" id="PS50090"/>
    </source>
</evidence>
<dbReference type="GO" id="GO:0005634">
    <property type="term" value="C:nucleus"/>
    <property type="evidence" value="ECO:0007669"/>
    <property type="project" value="UniProtKB-SubCell"/>
</dbReference>
<dbReference type="CDD" id="cd00167">
    <property type="entry name" value="SANT"/>
    <property type="match status" value="2"/>
</dbReference>
<accession>A0A1J6IV50</accession>
<dbReference type="GO" id="GO:0000976">
    <property type="term" value="F:transcription cis-regulatory region binding"/>
    <property type="evidence" value="ECO:0007669"/>
    <property type="project" value="UniProtKB-ARBA"/>
</dbReference>
<dbReference type="PANTHER" id="PTHR47995:SF18">
    <property type="entry name" value="TRANSCRIPTION FACTOR MYB65"/>
    <property type="match status" value="1"/>
</dbReference>
<evidence type="ECO:0000313" key="11">
    <source>
        <dbReference type="EMBL" id="OIT08610.1"/>
    </source>
</evidence>
<dbReference type="Proteomes" id="UP000187609">
    <property type="component" value="Unassembled WGS sequence"/>
</dbReference>